<protein>
    <submittedName>
        <fullName evidence="1">Uncharacterized protein</fullName>
    </submittedName>
</protein>
<dbReference type="RefSeq" id="WP_126797847.1">
    <property type="nucleotide sequence ID" value="NZ_PIPO01000001.1"/>
</dbReference>
<dbReference type="EMBL" id="PIPO01000001">
    <property type="protein sequence ID" value="RUO34810.1"/>
    <property type="molecule type" value="Genomic_DNA"/>
</dbReference>
<dbReference type="Proteomes" id="UP000287823">
    <property type="component" value="Unassembled WGS sequence"/>
</dbReference>
<dbReference type="AlphaFoldDB" id="A0A432WLW8"/>
<comment type="caution">
    <text evidence="1">The sequence shown here is derived from an EMBL/GenBank/DDBJ whole genome shotgun (WGS) entry which is preliminary data.</text>
</comment>
<keyword evidence="2" id="KW-1185">Reference proteome</keyword>
<proteinExistence type="predicted"/>
<accession>A0A432WLW8</accession>
<evidence type="ECO:0000313" key="1">
    <source>
        <dbReference type="EMBL" id="RUO34810.1"/>
    </source>
</evidence>
<gene>
    <name evidence="1" type="ORF">CWE14_02085</name>
</gene>
<organism evidence="1 2">
    <name type="scientific">Aliidiomarina soli</name>
    <dbReference type="NCBI Taxonomy" id="1928574"/>
    <lineage>
        <taxon>Bacteria</taxon>
        <taxon>Pseudomonadati</taxon>
        <taxon>Pseudomonadota</taxon>
        <taxon>Gammaproteobacteria</taxon>
        <taxon>Alteromonadales</taxon>
        <taxon>Idiomarinaceae</taxon>
        <taxon>Aliidiomarina</taxon>
    </lineage>
</organism>
<evidence type="ECO:0000313" key="2">
    <source>
        <dbReference type="Proteomes" id="UP000287823"/>
    </source>
</evidence>
<sequence length="121" mass="13835">MRDYLPDSASYFVNQGMYDFYPWRLLNRESQYEYITKGVEPDGSGNGKVYVFAKREDTADFAGLEIVDSKITDRVICFRSLFAEGDSKSSWNIVRAIHDDVFAFIANHVVADMRALVQSSK</sequence>
<name>A0A432WLW8_9GAMM</name>
<reference evidence="1 2" key="1">
    <citation type="journal article" date="2011" name="Front. Microbiol.">
        <title>Genomic signatures of strain selection and enhancement in Bacillus atrophaeus var. globigii, a historical biowarfare simulant.</title>
        <authorList>
            <person name="Gibbons H.S."/>
            <person name="Broomall S.M."/>
            <person name="McNew L.A."/>
            <person name="Daligault H."/>
            <person name="Chapman C."/>
            <person name="Bruce D."/>
            <person name="Karavis M."/>
            <person name="Krepps M."/>
            <person name="McGregor P.A."/>
            <person name="Hong C."/>
            <person name="Park K.H."/>
            <person name="Akmal A."/>
            <person name="Feldman A."/>
            <person name="Lin J.S."/>
            <person name="Chang W.E."/>
            <person name="Higgs B.W."/>
            <person name="Demirev P."/>
            <person name="Lindquist J."/>
            <person name="Liem A."/>
            <person name="Fochler E."/>
            <person name="Read T.D."/>
            <person name="Tapia R."/>
            <person name="Johnson S."/>
            <person name="Bishop-Lilly K.A."/>
            <person name="Detter C."/>
            <person name="Han C."/>
            <person name="Sozhamannan S."/>
            <person name="Rosenzweig C.N."/>
            <person name="Skowronski E.W."/>
        </authorList>
    </citation>
    <scope>NUCLEOTIDE SEQUENCE [LARGE SCALE GENOMIC DNA]</scope>
    <source>
        <strain evidence="1 2">Y4G10-17</strain>
    </source>
</reference>